<dbReference type="SUPFAM" id="SSF69279">
    <property type="entry name" value="Phage tail proteins"/>
    <property type="match status" value="1"/>
</dbReference>
<protein>
    <submittedName>
        <fullName evidence="2">Phage protein D</fullName>
    </submittedName>
</protein>
<dbReference type="Proteomes" id="UP000198386">
    <property type="component" value="Unassembled WGS sequence"/>
</dbReference>
<dbReference type="SUPFAM" id="SSF69349">
    <property type="entry name" value="Phage fibre proteins"/>
    <property type="match status" value="1"/>
</dbReference>
<dbReference type="RefSeq" id="WP_089403290.1">
    <property type="nucleotide sequence ID" value="NZ_FZOH01000002.1"/>
</dbReference>
<dbReference type="Gene3D" id="2.40.50.230">
    <property type="entry name" value="Gp5 N-terminal domain"/>
    <property type="match status" value="1"/>
</dbReference>
<evidence type="ECO:0000313" key="2">
    <source>
        <dbReference type="EMBL" id="SNS15218.1"/>
    </source>
</evidence>
<gene>
    <name evidence="2" type="ORF">SAMN04488107_1626</name>
</gene>
<sequence>MTEAFFAPRFEVRLSGLRLAADLADQVTSLVVETDLDLAGTFALTVRNPDNTLLDSALLDLGKTVEIHLGYGADLKPAFLGEVTAIEPSFPQDGSPTIKVAGYDKSYKMRRSFPTPVSYKFTNDSLIAAKLAVTNGLVPVVDPTPGLEKQVDQAGESDMAFLKARARKRFFDVYVEWDRLHFQFPRPRTAAHVLQWGRNLSSFNPRISAAGLAGLQVVRSYNQELAQTIYGAALALDIDRNNLIERLGSSALDLIGSLVRQGVLEDQIDNPLDALAVAKALLQNLLDGMYEGTGSCVGLPDLTAGDYLEIRGVGKRFGGTFRVRKVAHRIDGSGFTTDFSISQAGNSSLMGLLRKQVTKEPPPDAPKTFSGVAVGTVTADREISDPPEPLLGRVKVKIPAISDEYVSSWAPCVRPMGGSGTGFYALPEEGEQVLVTFAGGDLNKPFVLGSMWNAKQLPPVRDIEGRNDKRVIKSRSGHTITFDDTKGAGKLVIEDSAGSAVTLNAVDGTTPDAGRLVIKDSTGSTVTMNAKDGSITIEAKQNLTIRAGGTLTLEAAGKQTAIVMDATQVKVT</sequence>
<dbReference type="InterPro" id="IPR006531">
    <property type="entry name" value="Gp5/Vgr_OB"/>
</dbReference>
<dbReference type="SUPFAM" id="SSF69255">
    <property type="entry name" value="gp5 N-terminal domain-like"/>
    <property type="match status" value="1"/>
</dbReference>
<dbReference type="Pfam" id="PF04717">
    <property type="entry name" value="Phage_base_V"/>
    <property type="match status" value="1"/>
</dbReference>
<dbReference type="EMBL" id="FZOH01000002">
    <property type="protein sequence ID" value="SNS15218.1"/>
    <property type="molecule type" value="Genomic_DNA"/>
</dbReference>
<reference evidence="3" key="1">
    <citation type="submission" date="2017-06" db="EMBL/GenBank/DDBJ databases">
        <authorList>
            <person name="Varghese N."/>
            <person name="Submissions S."/>
        </authorList>
    </citation>
    <scope>NUCLEOTIDE SEQUENCE [LARGE SCALE GENOMIC DNA]</scope>
    <source>
        <strain evidence="3">DSM 45423</strain>
    </source>
</reference>
<dbReference type="AlphaFoldDB" id="A0A239C6C8"/>
<keyword evidence="3" id="KW-1185">Reference proteome</keyword>
<dbReference type="InterPro" id="IPR037026">
    <property type="entry name" value="Vgr_OB-fold_dom_sf"/>
</dbReference>
<name>A0A239C6C8_9ACTN</name>
<dbReference type="OrthoDB" id="1907165at2"/>
<proteinExistence type="predicted"/>
<organism evidence="2 3">
    <name type="scientific">Geodermatophilus saharensis</name>
    <dbReference type="NCBI Taxonomy" id="1137994"/>
    <lineage>
        <taxon>Bacteria</taxon>
        <taxon>Bacillati</taxon>
        <taxon>Actinomycetota</taxon>
        <taxon>Actinomycetes</taxon>
        <taxon>Geodermatophilales</taxon>
        <taxon>Geodermatophilaceae</taxon>
        <taxon>Geodermatophilus</taxon>
    </lineage>
</organism>
<evidence type="ECO:0000259" key="1">
    <source>
        <dbReference type="Pfam" id="PF04717"/>
    </source>
</evidence>
<evidence type="ECO:0000313" key="3">
    <source>
        <dbReference type="Proteomes" id="UP000198386"/>
    </source>
</evidence>
<accession>A0A239C6C8</accession>
<feature type="domain" description="Gp5/Type VI secretion system Vgr protein OB-fold" evidence="1">
    <location>
        <begin position="390"/>
        <end position="452"/>
    </location>
</feature>